<sequence>MEQFSRFLSHLGIEPLLIDFDLFDFG</sequence>
<reference evidence="1" key="1">
    <citation type="submission" date="2019-03" db="EMBL/GenBank/DDBJ databases">
        <title>Single cell metagenomics reveals metabolic interactions within the superorganism composed of flagellate Streblomastix strix and complex community of Bacteroidetes bacteria on its surface.</title>
        <authorList>
            <person name="Treitli S.C."/>
            <person name="Kolisko M."/>
            <person name="Husnik F."/>
            <person name="Keeling P."/>
            <person name="Hampl V."/>
        </authorList>
    </citation>
    <scope>NUCLEOTIDE SEQUENCE</scope>
    <source>
        <strain evidence="1">STM</strain>
    </source>
</reference>
<dbReference type="EMBL" id="SNRY01002239">
    <property type="protein sequence ID" value="KAA6326038.1"/>
    <property type="molecule type" value="Genomic_DNA"/>
</dbReference>
<dbReference type="AlphaFoldDB" id="A0A5J4QXP9"/>
<comment type="caution">
    <text evidence="1">The sequence shown here is derived from an EMBL/GenBank/DDBJ whole genome shotgun (WGS) entry which is preliminary data.</text>
</comment>
<accession>A0A5J4QXP9</accession>
<name>A0A5J4QXP9_9ZZZZ</name>
<gene>
    <name evidence="2" type="ORF">EZS27_019563</name>
    <name evidence="1" type="ORF">EZS27_024805</name>
</gene>
<evidence type="ECO:0000313" key="2">
    <source>
        <dbReference type="EMBL" id="KAA6331869.1"/>
    </source>
</evidence>
<evidence type="ECO:0000313" key="1">
    <source>
        <dbReference type="EMBL" id="KAA6326038.1"/>
    </source>
</evidence>
<protein>
    <submittedName>
        <fullName evidence="1">Uncharacterized protein</fullName>
    </submittedName>
</protein>
<dbReference type="EMBL" id="SNRY01001313">
    <property type="protein sequence ID" value="KAA6331869.1"/>
    <property type="molecule type" value="Genomic_DNA"/>
</dbReference>
<organism evidence="1">
    <name type="scientific">termite gut metagenome</name>
    <dbReference type="NCBI Taxonomy" id="433724"/>
    <lineage>
        <taxon>unclassified sequences</taxon>
        <taxon>metagenomes</taxon>
        <taxon>organismal metagenomes</taxon>
    </lineage>
</organism>
<feature type="non-terminal residue" evidence="1">
    <location>
        <position position="26"/>
    </location>
</feature>
<proteinExistence type="predicted"/>